<reference evidence="1 2" key="1">
    <citation type="submission" date="2020-02" db="EMBL/GenBank/DDBJ databases">
        <authorList>
            <person name="Li G."/>
        </authorList>
    </citation>
    <scope>NUCLEOTIDE SEQUENCE [LARGE SCALE GENOMIC DNA]</scope>
    <source>
        <strain evidence="1 2">DSM 102029</strain>
    </source>
</reference>
<evidence type="ECO:0000313" key="1">
    <source>
        <dbReference type="EMBL" id="QIB32742.1"/>
    </source>
</evidence>
<dbReference type="Proteomes" id="UP000464751">
    <property type="component" value="Chromosome"/>
</dbReference>
<name>A0A6P1YHW2_9HYPH</name>
<proteinExistence type="predicted"/>
<keyword evidence="2" id="KW-1185">Reference proteome</keyword>
<dbReference type="KEGG" id="apra:G3A50_02745"/>
<dbReference type="RefSeq" id="WP_163073829.1">
    <property type="nucleotide sequence ID" value="NZ_CP048630.1"/>
</dbReference>
<accession>A0A6P1YHW2</accession>
<dbReference type="EMBL" id="CP048630">
    <property type="protein sequence ID" value="QIB32742.1"/>
    <property type="molecule type" value="Genomic_DNA"/>
</dbReference>
<protein>
    <submittedName>
        <fullName evidence="1">Uncharacterized protein</fullName>
    </submittedName>
</protein>
<sequence length="214" mass="23578">MWLPDASAVPSSWIEARAIKPPQQNVRIGSLYYAREEPTREFSKPLAIEPLCFTSLDIHGVPLLDPIGVPDIDVTNSFSGSTGLSGIKTLLVSAGLKADLTSYYDLKLANVTKTGITHSDARTVFDSLRRRKDCKGWFSNVDRLFAVYQVESVYTGDLMLSRKRGAGLEGDVSIKLSKLQPKLEAKLRDEISDKANGKAVVFAIVPLPRNLRTQ</sequence>
<evidence type="ECO:0000313" key="2">
    <source>
        <dbReference type="Proteomes" id="UP000464751"/>
    </source>
</evidence>
<gene>
    <name evidence="1" type="ORF">G3A50_02745</name>
</gene>
<organism evidence="1 2">
    <name type="scientific">Ancylobacter pratisalsi</name>
    <dbReference type="NCBI Taxonomy" id="1745854"/>
    <lineage>
        <taxon>Bacteria</taxon>
        <taxon>Pseudomonadati</taxon>
        <taxon>Pseudomonadota</taxon>
        <taxon>Alphaproteobacteria</taxon>
        <taxon>Hyphomicrobiales</taxon>
        <taxon>Xanthobacteraceae</taxon>
        <taxon>Ancylobacter</taxon>
    </lineage>
</organism>
<dbReference type="AlphaFoldDB" id="A0A6P1YHW2"/>